<name>A0A382JJ08_9ZZZZ</name>
<sequence>MGGNGIIAKGKVYGSSIASGADFLSADVSPSDGRSTFRLSVQLSGAAKIIVTSDDGLSGGKDHTLNNDTDRAAGCLYTFVWGVDAEYTYNLKHDDAGALTVDYCLLDEITQGAI</sequence>
<proteinExistence type="predicted"/>
<gene>
    <name evidence="1" type="ORF">METZ01_LOCUS264509</name>
</gene>
<reference evidence="1" key="1">
    <citation type="submission" date="2018-05" db="EMBL/GenBank/DDBJ databases">
        <authorList>
            <person name="Lanie J.A."/>
            <person name="Ng W.-L."/>
            <person name="Kazmierczak K.M."/>
            <person name="Andrzejewski T.M."/>
            <person name="Davidsen T.M."/>
            <person name="Wayne K.J."/>
            <person name="Tettelin H."/>
            <person name="Glass J.I."/>
            <person name="Rusch D."/>
            <person name="Podicherti R."/>
            <person name="Tsui H.-C.T."/>
            <person name="Winkler M.E."/>
        </authorList>
    </citation>
    <scope>NUCLEOTIDE SEQUENCE</scope>
</reference>
<protein>
    <submittedName>
        <fullName evidence="1">Uncharacterized protein</fullName>
    </submittedName>
</protein>
<dbReference type="EMBL" id="UINC01074452">
    <property type="protein sequence ID" value="SVC11655.1"/>
    <property type="molecule type" value="Genomic_DNA"/>
</dbReference>
<organism evidence="1">
    <name type="scientific">marine metagenome</name>
    <dbReference type="NCBI Taxonomy" id="408172"/>
    <lineage>
        <taxon>unclassified sequences</taxon>
        <taxon>metagenomes</taxon>
        <taxon>ecological metagenomes</taxon>
    </lineage>
</organism>
<accession>A0A382JJ08</accession>
<dbReference type="AlphaFoldDB" id="A0A382JJ08"/>
<evidence type="ECO:0000313" key="1">
    <source>
        <dbReference type="EMBL" id="SVC11655.1"/>
    </source>
</evidence>